<dbReference type="EMBL" id="CP068047">
    <property type="protein sequence ID" value="QQR36536.1"/>
    <property type="molecule type" value="Genomic_DNA"/>
</dbReference>
<proteinExistence type="inferred from homology"/>
<dbReference type="GO" id="GO:0016787">
    <property type="term" value="F:hydrolase activity"/>
    <property type="evidence" value="ECO:0007669"/>
    <property type="project" value="UniProtKB-KW"/>
</dbReference>
<keyword evidence="3 5" id="KW-0378">Hydrolase</keyword>
<name>A0ABX7C3E1_9HYPH</name>
<gene>
    <name evidence="5" type="ORF">JI749_02565</name>
</gene>
<dbReference type="InterPro" id="IPR016292">
    <property type="entry name" value="Epoxide_hydrolase"/>
</dbReference>
<dbReference type="Gene3D" id="3.40.50.1820">
    <property type="entry name" value="alpha/beta hydrolase"/>
    <property type="match status" value="1"/>
</dbReference>
<keyword evidence="2" id="KW-0058">Aromatic hydrocarbons catabolism</keyword>
<dbReference type="Pfam" id="PF06441">
    <property type="entry name" value="EHN"/>
    <property type="match status" value="1"/>
</dbReference>
<dbReference type="PIRSF" id="PIRSF001112">
    <property type="entry name" value="Epoxide_hydrolase"/>
    <property type="match status" value="1"/>
</dbReference>
<dbReference type="PANTHER" id="PTHR21661">
    <property type="entry name" value="EPOXIDE HYDROLASE 1-RELATED"/>
    <property type="match status" value="1"/>
</dbReference>
<dbReference type="Proteomes" id="UP000595460">
    <property type="component" value="Chromosome"/>
</dbReference>
<evidence type="ECO:0000256" key="1">
    <source>
        <dbReference type="ARBA" id="ARBA00010088"/>
    </source>
</evidence>
<dbReference type="InterPro" id="IPR000639">
    <property type="entry name" value="Epox_hydrolase-like"/>
</dbReference>
<accession>A0ABX7C3E1</accession>
<protein>
    <submittedName>
        <fullName evidence="5">Epoxide hydrolase</fullName>
    </submittedName>
</protein>
<organism evidence="5 6">
    <name type="scientific">Devosia oryziradicis</name>
    <dbReference type="NCBI Taxonomy" id="2801335"/>
    <lineage>
        <taxon>Bacteria</taxon>
        <taxon>Pseudomonadati</taxon>
        <taxon>Pseudomonadota</taxon>
        <taxon>Alphaproteobacteria</taxon>
        <taxon>Hyphomicrobiales</taxon>
        <taxon>Devosiaceae</taxon>
        <taxon>Devosia</taxon>
    </lineage>
</organism>
<dbReference type="InterPro" id="IPR010497">
    <property type="entry name" value="Epoxide_hydro_N"/>
</dbReference>
<keyword evidence="6" id="KW-1185">Reference proteome</keyword>
<dbReference type="RefSeq" id="WP_201658507.1">
    <property type="nucleotide sequence ID" value="NZ_CP068047.1"/>
</dbReference>
<sequence>MATPFTIAVPEADVADLKARLTATRFPKTLEGVGWDYGTEGAFLRRFVDYWANQYDWRAAEAQLNGFAQFTEVVDGETIHFVHVRGEGQTNVPILLTNGWPSNFVELLPLVPLLTRAVDGVAFDVVIPSLPGYGFSSQPTRPGMHLSAVAPLWAKLMTRLGYERFMISGSDMGAGIEMGLVRDFPERVIGAHYVGVYYGFPRPDDPTPEEEAYFKIVDQWGFTEGAYAMIQGTKPATLAVGLNDSPAGLASWILEKYWKWGDTGGDILHAFELEDLATILSVYWFTQTIGSSVRLYKEAFADPDLIRKPSRHAVPHAVLLPPNDNPAPRAWGERNLWNIVRWTEPREGGHFPALEIPEAMAHDIRAFHGQIS</sequence>
<comment type="similarity">
    <text evidence="1">Belongs to the peptidase S33 family.</text>
</comment>
<evidence type="ECO:0000313" key="6">
    <source>
        <dbReference type="Proteomes" id="UP000595460"/>
    </source>
</evidence>
<dbReference type="SUPFAM" id="SSF53474">
    <property type="entry name" value="alpha/beta-Hydrolases"/>
    <property type="match status" value="1"/>
</dbReference>
<evidence type="ECO:0000256" key="3">
    <source>
        <dbReference type="ARBA" id="ARBA00022801"/>
    </source>
</evidence>
<reference evidence="5 6" key="1">
    <citation type="submission" date="2021-01" db="EMBL/GenBank/DDBJ databases">
        <title>Genome seq and assembly of Devosia sp. G19.</title>
        <authorList>
            <person name="Chhetri G."/>
        </authorList>
    </citation>
    <scope>NUCLEOTIDE SEQUENCE [LARGE SCALE GENOMIC DNA]</scope>
    <source>
        <strain evidence="5 6">G19</strain>
    </source>
</reference>
<dbReference type="InterPro" id="IPR029058">
    <property type="entry name" value="AB_hydrolase_fold"/>
</dbReference>
<evidence type="ECO:0000313" key="5">
    <source>
        <dbReference type="EMBL" id="QQR36536.1"/>
    </source>
</evidence>
<evidence type="ECO:0000256" key="2">
    <source>
        <dbReference type="ARBA" id="ARBA00022797"/>
    </source>
</evidence>
<evidence type="ECO:0000259" key="4">
    <source>
        <dbReference type="Pfam" id="PF06441"/>
    </source>
</evidence>
<dbReference type="PANTHER" id="PTHR21661:SF35">
    <property type="entry name" value="EPOXIDE HYDROLASE"/>
    <property type="match status" value="1"/>
</dbReference>
<feature type="domain" description="Epoxide hydrolase N-terminal" evidence="4">
    <location>
        <begin position="3"/>
        <end position="106"/>
    </location>
</feature>
<dbReference type="PRINTS" id="PR00412">
    <property type="entry name" value="EPOXHYDRLASE"/>
</dbReference>